<reference evidence="2 3" key="1">
    <citation type="submission" date="2023-08" db="EMBL/GenBank/DDBJ databases">
        <title>A Necator americanus chromosomal reference genome.</title>
        <authorList>
            <person name="Ilik V."/>
            <person name="Petrzelkova K.J."/>
            <person name="Pardy F."/>
            <person name="Fuh T."/>
            <person name="Niatou-Singa F.S."/>
            <person name="Gouil Q."/>
            <person name="Baker L."/>
            <person name="Ritchie M.E."/>
            <person name="Jex A.R."/>
            <person name="Gazzola D."/>
            <person name="Li H."/>
            <person name="Toshio Fujiwara R."/>
            <person name="Zhan B."/>
            <person name="Aroian R.V."/>
            <person name="Pafco B."/>
            <person name="Schwarz E.M."/>
        </authorList>
    </citation>
    <scope>NUCLEOTIDE SEQUENCE [LARGE SCALE GENOMIC DNA]</scope>
    <source>
        <strain evidence="2 3">Aroian</strain>
        <tissue evidence="2">Whole animal</tissue>
    </source>
</reference>
<accession>A0ABR1DPV5</accession>
<comment type="caution">
    <text evidence="2">The sequence shown here is derived from an EMBL/GenBank/DDBJ whole genome shotgun (WGS) entry which is preliminary data.</text>
</comment>
<gene>
    <name evidence="2" type="primary">Necator_chrIV.g17030</name>
    <name evidence="2" type="ORF">RB195_003732</name>
</gene>
<name>A0ABR1DPV5_NECAM</name>
<feature type="compositionally biased region" description="Basic and acidic residues" evidence="1">
    <location>
        <begin position="14"/>
        <end position="39"/>
    </location>
</feature>
<protein>
    <submittedName>
        <fullName evidence="2">Uncharacterized protein</fullName>
    </submittedName>
</protein>
<dbReference type="Proteomes" id="UP001303046">
    <property type="component" value="Unassembled WGS sequence"/>
</dbReference>
<feature type="region of interest" description="Disordered" evidence="1">
    <location>
        <begin position="1"/>
        <end position="50"/>
    </location>
</feature>
<keyword evidence="3" id="KW-1185">Reference proteome</keyword>
<proteinExistence type="predicted"/>
<evidence type="ECO:0000313" key="2">
    <source>
        <dbReference type="EMBL" id="KAK6752481.1"/>
    </source>
</evidence>
<evidence type="ECO:0000256" key="1">
    <source>
        <dbReference type="SAM" id="MobiDB-lite"/>
    </source>
</evidence>
<organism evidence="2 3">
    <name type="scientific">Necator americanus</name>
    <name type="common">Human hookworm</name>
    <dbReference type="NCBI Taxonomy" id="51031"/>
    <lineage>
        <taxon>Eukaryota</taxon>
        <taxon>Metazoa</taxon>
        <taxon>Ecdysozoa</taxon>
        <taxon>Nematoda</taxon>
        <taxon>Chromadorea</taxon>
        <taxon>Rhabditida</taxon>
        <taxon>Rhabditina</taxon>
        <taxon>Rhabditomorpha</taxon>
        <taxon>Strongyloidea</taxon>
        <taxon>Ancylostomatidae</taxon>
        <taxon>Bunostominae</taxon>
        <taxon>Necator</taxon>
    </lineage>
</organism>
<dbReference type="EMBL" id="JAVFWL010000004">
    <property type="protein sequence ID" value="KAK6752481.1"/>
    <property type="molecule type" value="Genomic_DNA"/>
</dbReference>
<evidence type="ECO:0000313" key="3">
    <source>
        <dbReference type="Proteomes" id="UP001303046"/>
    </source>
</evidence>
<sequence>MATAAAAAGETDDDGRRTTDGRPTDPSDRPTNRQRDGERSQQGSARSAEETVAIQRNYIDARSRVNLLRTFCAFHVISSLVELLQLLGKLPSKQKSE</sequence>